<dbReference type="PANTHER" id="PTHR45632">
    <property type="entry name" value="LD33804P"/>
    <property type="match status" value="1"/>
</dbReference>
<dbReference type="AlphaFoldDB" id="A0A5K3FZX5"/>
<accession>A0A5K3FZX5</accession>
<proteinExistence type="predicted"/>
<evidence type="ECO:0000313" key="3">
    <source>
        <dbReference type="WBParaSite" id="MCU_013877-RA"/>
    </source>
</evidence>
<dbReference type="SUPFAM" id="SSF54695">
    <property type="entry name" value="POZ domain"/>
    <property type="match status" value="1"/>
</dbReference>
<keyword evidence="1" id="KW-0880">Kelch repeat</keyword>
<dbReference type="InterPro" id="IPR015915">
    <property type="entry name" value="Kelch-typ_b-propeller"/>
</dbReference>
<dbReference type="Gene3D" id="2.120.10.80">
    <property type="entry name" value="Kelch-type beta propeller"/>
    <property type="match status" value="1"/>
</dbReference>
<keyword evidence="2" id="KW-0677">Repeat</keyword>
<dbReference type="PANTHER" id="PTHR45632:SF30">
    <property type="entry name" value="BTB DOMAIN-CONTAINING PROTEIN"/>
    <property type="match status" value="1"/>
</dbReference>
<dbReference type="WBParaSite" id="MCU_013877-RA">
    <property type="protein sequence ID" value="MCU_013877-RA"/>
    <property type="gene ID" value="MCU_013877"/>
</dbReference>
<reference evidence="3" key="1">
    <citation type="submission" date="2019-11" db="UniProtKB">
        <authorList>
            <consortium name="WormBaseParasite"/>
        </authorList>
    </citation>
    <scope>IDENTIFICATION</scope>
</reference>
<organism evidence="3">
    <name type="scientific">Mesocestoides corti</name>
    <name type="common">Flatworm</name>
    <dbReference type="NCBI Taxonomy" id="53468"/>
    <lineage>
        <taxon>Eukaryota</taxon>
        <taxon>Metazoa</taxon>
        <taxon>Spiralia</taxon>
        <taxon>Lophotrochozoa</taxon>
        <taxon>Platyhelminthes</taxon>
        <taxon>Cestoda</taxon>
        <taxon>Eucestoda</taxon>
        <taxon>Cyclophyllidea</taxon>
        <taxon>Mesocestoididae</taxon>
        <taxon>Mesocestoides</taxon>
    </lineage>
</organism>
<dbReference type="Gene3D" id="3.30.710.10">
    <property type="entry name" value="Potassium Channel Kv1.1, Chain A"/>
    <property type="match status" value="1"/>
</dbReference>
<protein>
    <submittedName>
        <fullName evidence="3">BACK domain-containing protein</fullName>
    </submittedName>
</protein>
<sequence length="353" mass="39106">MRVIVSIVEAVVSYAYTGHVDISMNNALPLFLLATTLGCSPITSWCVDFLKPRITMDNVKLVWSVANAAMNDDLMGICIPVIAANLDKFTINSGLYDATEPDYMRAVLNYRRPQIVNEEPKLRAISNWLDAAATEEERAERIDRFEHLVSAVQLQRISPEYFVDFCFSKCILNLPKKCKDYLASAWKVARNAQDSQGGLPSPVVAITAPPREPPDEHIFAYARGNSPNELAFAAILPKLLPGGISEIKISHRRDSEVAVCNGCVYLIGGIRVSGKETKKVDVINPFNGCMSSAPPMTLPRKWLSAAATDHQLFVFGGFGCSRYLSSCEMFDLNTNKQVLLHYISIFWHLAGVD</sequence>
<name>A0A5K3FZX5_MESCO</name>
<dbReference type="SUPFAM" id="SSF117281">
    <property type="entry name" value="Kelch motif"/>
    <property type="match status" value="1"/>
</dbReference>
<dbReference type="InterPro" id="IPR011333">
    <property type="entry name" value="SKP1/BTB/POZ_sf"/>
</dbReference>
<dbReference type="InterPro" id="IPR006652">
    <property type="entry name" value="Kelch_1"/>
</dbReference>
<dbReference type="Pfam" id="PF01344">
    <property type="entry name" value="Kelch_1"/>
    <property type="match status" value="2"/>
</dbReference>
<evidence type="ECO:0000256" key="1">
    <source>
        <dbReference type="ARBA" id="ARBA00022441"/>
    </source>
</evidence>
<evidence type="ECO:0000256" key="2">
    <source>
        <dbReference type="ARBA" id="ARBA00022737"/>
    </source>
</evidence>